<dbReference type="GO" id="GO:0071973">
    <property type="term" value="P:bacterial-type flagellum-dependent cell motility"/>
    <property type="evidence" value="ECO:0007669"/>
    <property type="project" value="InterPro"/>
</dbReference>
<protein>
    <recommendedName>
        <fullName evidence="3">Flagellar FliJ protein</fullName>
    </recommendedName>
</protein>
<evidence type="ECO:0000256" key="5">
    <source>
        <dbReference type="ARBA" id="ARBA00022475"/>
    </source>
</evidence>
<keyword evidence="12" id="KW-0966">Cell projection</keyword>
<keyword evidence="12" id="KW-0282">Flagellum</keyword>
<evidence type="ECO:0000256" key="3">
    <source>
        <dbReference type="ARBA" id="ARBA00020392"/>
    </source>
</evidence>
<keyword evidence="5" id="KW-1003">Cell membrane</keyword>
<evidence type="ECO:0000256" key="1">
    <source>
        <dbReference type="ARBA" id="ARBA00004413"/>
    </source>
</evidence>
<dbReference type="InterPro" id="IPR012823">
    <property type="entry name" value="Flagell_FliJ"/>
</dbReference>
<dbReference type="GO" id="GO:0009288">
    <property type="term" value="C:bacterial-type flagellum"/>
    <property type="evidence" value="ECO:0007669"/>
    <property type="project" value="InterPro"/>
</dbReference>
<keyword evidence="7" id="KW-1005">Bacterial flagellum biogenesis</keyword>
<evidence type="ECO:0000256" key="7">
    <source>
        <dbReference type="ARBA" id="ARBA00022795"/>
    </source>
</evidence>
<evidence type="ECO:0000256" key="6">
    <source>
        <dbReference type="ARBA" id="ARBA00022500"/>
    </source>
</evidence>
<evidence type="ECO:0000256" key="8">
    <source>
        <dbReference type="ARBA" id="ARBA00022927"/>
    </source>
</evidence>
<reference evidence="12 13" key="1">
    <citation type="submission" date="2021-05" db="EMBL/GenBank/DDBJ databases">
        <title>Novel Bacillus species.</title>
        <authorList>
            <person name="Liu G."/>
        </authorList>
    </citation>
    <scope>NUCLEOTIDE SEQUENCE [LARGE SCALE GENOMIC DNA]</scope>
    <source>
        <strain evidence="12 13">FJAT-49732</strain>
    </source>
</reference>
<name>A0A942TIW9_9BACI</name>
<evidence type="ECO:0000313" key="12">
    <source>
        <dbReference type="EMBL" id="MBS4198956.1"/>
    </source>
</evidence>
<keyword evidence="6" id="KW-0145">Chemotaxis</keyword>
<comment type="subcellular location">
    <subcellularLocation>
        <location evidence="1">Cell membrane</location>
        <topology evidence="1">Peripheral membrane protein</topology>
        <orientation evidence="1">Cytoplasmic side</orientation>
    </subcellularLocation>
</comment>
<sequence>MKYEYKFQKILKLKEREKDEAFSLYQDSVKKFEVVAEQLFDLLKKKENLEQYQLRELTSGLSIHKIRHYQQFISNLEKTISHVQRLVMNARNTMNWYEEKLKESNIEVKKYEKLKEKTYQYYMQMLDKTENMHLDEYSSVQYFHRGRN</sequence>
<keyword evidence="9" id="KW-0472">Membrane</keyword>
<keyword evidence="13" id="KW-1185">Reference proteome</keyword>
<dbReference type="EMBL" id="JAGYPJ010000001">
    <property type="protein sequence ID" value="MBS4198956.1"/>
    <property type="molecule type" value="Genomic_DNA"/>
</dbReference>
<dbReference type="NCBIfam" id="TIGR02473">
    <property type="entry name" value="flagell_FliJ"/>
    <property type="match status" value="1"/>
</dbReference>
<evidence type="ECO:0000256" key="10">
    <source>
        <dbReference type="ARBA" id="ARBA00023225"/>
    </source>
</evidence>
<keyword evidence="8" id="KW-0653">Protein transport</keyword>
<keyword evidence="10" id="KW-1006">Bacterial flagellum protein export</keyword>
<evidence type="ECO:0000313" key="13">
    <source>
        <dbReference type="Proteomes" id="UP000682713"/>
    </source>
</evidence>
<dbReference type="Proteomes" id="UP000682713">
    <property type="component" value="Unassembled WGS sequence"/>
</dbReference>
<dbReference type="Pfam" id="PF02050">
    <property type="entry name" value="FliJ"/>
    <property type="match status" value="1"/>
</dbReference>
<dbReference type="RefSeq" id="WP_213109672.1">
    <property type="nucleotide sequence ID" value="NZ_JAGYPJ010000001.1"/>
</dbReference>
<keyword evidence="4" id="KW-0813">Transport</keyword>
<keyword evidence="11" id="KW-0175">Coiled coil</keyword>
<dbReference type="AlphaFoldDB" id="A0A942TIW9"/>
<keyword evidence="12" id="KW-0969">Cilium</keyword>
<evidence type="ECO:0000256" key="11">
    <source>
        <dbReference type="SAM" id="Coils"/>
    </source>
</evidence>
<organism evidence="12 13">
    <name type="scientific">Lederbergia citrisecunda</name>
    <dbReference type="NCBI Taxonomy" id="2833583"/>
    <lineage>
        <taxon>Bacteria</taxon>
        <taxon>Bacillati</taxon>
        <taxon>Bacillota</taxon>
        <taxon>Bacilli</taxon>
        <taxon>Bacillales</taxon>
        <taxon>Bacillaceae</taxon>
        <taxon>Lederbergia</taxon>
    </lineage>
</organism>
<accession>A0A942TIW9</accession>
<dbReference type="GO" id="GO:0015031">
    <property type="term" value="P:protein transport"/>
    <property type="evidence" value="ECO:0007669"/>
    <property type="project" value="UniProtKB-KW"/>
</dbReference>
<dbReference type="GO" id="GO:0044781">
    <property type="term" value="P:bacterial-type flagellum organization"/>
    <property type="evidence" value="ECO:0007669"/>
    <property type="project" value="UniProtKB-KW"/>
</dbReference>
<comment type="similarity">
    <text evidence="2">Belongs to the FliJ family.</text>
</comment>
<proteinExistence type="inferred from homology"/>
<feature type="coiled-coil region" evidence="11">
    <location>
        <begin position="73"/>
        <end position="114"/>
    </location>
</feature>
<evidence type="ECO:0000256" key="2">
    <source>
        <dbReference type="ARBA" id="ARBA00010004"/>
    </source>
</evidence>
<dbReference type="GO" id="GO:0006935">
    <property type="term" value="P:chemotaxis"/>
    <property type="evidence" value="ECO:0007669"/>
    <property type="project" value="UniProtKB-KW"/>
</dbReference>
<evidence type="ECO:0000256" key="9">
    <source>
        <dbReference type="ARBA" id="ARBA00023136"/>
    </source>
</evidence>
<evidence type="ECO:0000256" key="4">
    <source>
        <dbReference type="ARBA" id="ARBA00022448"/>
    </source>
</evidence>
<dbReference type="GO" id="GO:0005886">
    <property type="term" value="C:plasma membrane"/>
    <property type="evidence" value="ECO:0007669"/>
    <property type="project" value="UniProtKB-SubCell"/>
</dbReference>
<gene>
    <name evidence="12" type="primary">fliJ</name>
    <name evidence="12" type="ORF">KHA93_04720</name>
</gene>
<comment type="caution">
    <text evidence="12">The sequence shown here is derived from an EMBL/GenBank/DDBJ whole genome shotgun (WGS) entry which is preliminary data.</text>
</comment>
<dbReference type="Gene3D" id="1.10.287.1700">
    <property type="match status" value="1"/>
</dbReference>
<dbReference type="InterPro" id="IPR053716">
    <property type="entry name" value="Flag_assembly_chemotaxis_eff"/>
</dbReference>